<dbReference type="EMBL" id="UOFE01000048">
    <property type="protein sequence ID" value="VAW55430.1"/>
    <property type="molecule type" value="Genomic_DNA"/>
</dbReference>
<gene>
    <name evidence="12" type="ORF">MNBD_GAMMA05-2465</name>
</gene>
<name>A0A3B0WS69_9ZZZZ</name>
<evidence type="ECO:0000256" key="10">
    <source>
        <dbReference type="ARBA" id="ARBA00022837"/>
    </source>
</evidence>
<dbReference type="Pfam" id="PF21471">
    <property type="entry name" value="Reelin_subrepeat-B"/>
    <property type="match status" value="1"/>
</dbReference>
<evidence type="ECO:0000256" key="11">
    <source>
        <dbReference type="ARBA" id="ARBA00022889"/>
    </source>
</evidence>
<protein>
    <submittedName>
        <fullName evidence="12">Uncharacterized protein</fullName>
    </submittedName>
</protein>
<organism evidence="12">
    <name type="scientific">hydrothermal vent metagenome</name>
    <dbReference type="NCBI Taxonomy" id="652676"/>
    <lineage>
        <taxon>unclassified sequences</taxon>
        <taxon>metagenomes</taxon>
        <taxon>ecological metagenomes</taxon>
    </lineage>
</organism>
<evidence type="ECO:0000256" key="3">
    <source>
        <dbReference type="ARBA" id="ARBA00022525"/>
    </source>
</evidence>
<evidence type="ECO:0000256" key="9">
    <source>
        <dbReference type="ARBA" id="ARBA00022833"/>
    </source>
</evidence>
<evidence type="ECO:0000256" key="6">
    <source>
        <dbReference type="ARBA" id="ARBA00022723"/>
    </source>
</evidence>
<keyword evidence="9" id="KW-0862">Zinc</keyword>
<evidence type="ECO:0000256" key="2">
    <source>
        <dbReference type="ARBA" id="ARBA00022473"/>
    </source>
</evidence>
<dbReference type="AlphaFoldDB" id="A0A3B0WS69"/>
<accession>A0A3B0WS69</accession>
<evidence type="ECO:0000313" key="12">
    <source>
        <dbReference type="EMBL" id="VAW55430.1"/>
    </source>
</evidence>
<evidence type="ECO:0000256" key="4">
    <source>
        <dbReference type="ARBA" id="ARBA00022530"/>
    </source>
</evidence>
<comment type="subcellular location">
    <subcellularLocation>
        <location evidence="1">Secreted</location>
        <location evidence="1">Extracellular space</location>
        <location evidence="1">Extracellular matrix</location>
    </subcellularLocation>
</comment>
<reference evidence="12" key="1">
    <citation type="submission" date="2018-06" db="EMBL/GenBank/DDBJ databases">
        <authorList>
            <person name="Zhirakovskaya E."/>
        </authorList>
    </citation>
    <scope>NUCLEOTIDE SEQUENCE</scope>
</reference>
<dbReference type="InterPro" id="IPR034968">
    <property type="entry name" value="Reelin"/>
</dbReference>
<keyword evidence="3" id="KW-0964">Secreted</keyword>
<dbReference type="GO" id="GO:0007155">
    <property type="term" value="P:cell adhesion"/>
    <property type="evidence" value="ECO:0007669"/>
    <property type="project" value="UniProtKB-KW"/>
</dbReference>
<evidence type="ECO:0000256" key="8">
    <source>
        <dbReference type="ARBA" id="ARBA00022825"/>
    </source>
</evidence>
<dbReference type="InterPro" id="IPR049419">
    <property type="entry name" value="Reelin_subrepeat-B"/>
</dbReference>
<dbReference type="GO" id="GO:0001764">
    <property type="term" value="P:neuron migration"/>
    <property type="evidence" value="ECO:0007669"/>
    <property type="project" value="InterPro"/>
</dbReference>
<keyword evidence="7" id="KW-0378">Hydrolase</keyword>
<keyword evidence="6" id="KW-0479">Metal-binding</keyword>
<dbReference type="GO" id="GO:0008236">
    <property type="term" value="F:serine-type peptidase activity"/>
    <property type="evidence" value="ECO:0007669"/>
    <property type="project" value="UniProtKB-KW"/>
</dbReference>
<keyword evidence="2" id="KW-0217">Developmental protein</keyword>
<dbReference type="GO" id="GO:0046872">
    <property type="term" value="F:metal ion binding"/>
    <property type="evidence" value="ECO:0007669"/>
    <property type="project" value="UniProtKB-KW"/>
</dbReference>
<evidence type="ECO:0000256" key="7">
    <source>
        <dbReference type="ARBA" id="ARBA00022801"/>
    </source>
</evidence>
<keyword evidence="10" id="KW-0106">Calcium</keyword>
<keyword evidence="4" id="KW-0272">Extracellular matrix</keyword>
<dbReference type="Gene3D" id="2.60.120.260">
    <property type="entry name" value="Galactose-binding domain-like"/>
    <property type="match status" value="2"/>
</dbReference>
<evidence type="ECO:0000256" key="5">
    <source>
        <dbReference type="ARBA" id="ARBA00022670"/>
    </source>
</evidence>
<dbReference type="GO" id="GO:0007417">
    <property type="term" value="P:central nervous system development"/>
    <property type="evidence" value="ECO:0007669"/>
    <property type="project" value="InterPro"/>
</dbReference>
<dbReference type="PANTHER" id="PTHR11841:SF1">
    <property type="entry name" value="REELIN"/>
    <property type="match status" value="1"/>
</dbReference>
<proteinExistence type="predicted"/>
<evidence type="ECO:0000256" key="1">
    <source>
        <dbReference type="ARBA" id="ARBA00004498"/>
    </source>
</evidence>
<dbReference type="PANTHER" id="PTHR11841">
    <property type="entry name" value="REELIN"/>
    <property type="match status" value="1"/>
</dbReference>
<sequence length="495" mass="53118">MLKQRFHPVAISLLIIYGSFFSGITFAVPGDILFSDNFERATLAPNWTADVGTAAGINTDTANSPTRAMFTRHETVIVTSSVIDLTVSGTDLSFWVRRGADAFSEDPDNLEDLVIEFLDSVGTWVNIATYPGNGTAGEIITDTIPLPFSALHANFRLRVRQTAGSGADFDYWHVDDVVLTETATARPPLALGSCDDFEQGLSNWTITSAGGNAGINTATFQSSTSSMFTNGGTVTVTSNSMDTNTAQFSGVSMWIRRGADAFSEDPDGGENLVVEYLNNALTWVALETFNGAGTQGQIFIRNYNLPASAQHAAFQLRYRQLAGNAGIFDFWHVDDVCIEGTVPFPTFVVQKTVSLEDDPVNLTNPKAIPLSNSIYRIRVVNAGFGSPDNNTLLITDDISAGLELFTGNFNAGAPYSFTDGTGGDTSGVTCDFVSLADATDCVTFLDALSNPIIPNGSYDSAVRTIEFRPSGIMNPSTGSNTPFFDLEFRVRVTGP</sequence>
<dbReference type="GO" id="GO:0070325">
    <property type="term" value="F:lipoprotein particle receptor binding"/>
    <property type="evidence" value="ECO:0007669"/>
    <property type="project" value="InterPro"/>
</dbReference>
<keyword evidence="11" id="KW-0130">Cell adhesion</keyword>
<keyword evidence="5" id="KW-0645">Protease</keyword>
<keyword evidence="8" id="KW-0720">Serine protease</keyword>
<dbReference type="GO" id="GO:0006508">
    <property type="term" value="P:proteolysis"/>
    <property type="evidence" value="ECO:0007669"/>
    <property type="project" value="UniProtKB-KW"/>
</dbReference>